<keyword evidence="1" id="KW-1133">Transmembrane helix</keyword>
<evidence type="ECO:0000313" key="3">
    <source>
        <dbReference type="Proteomes" id="UP000283095"/>
    </source>
</evidence>
<dbReference type="AlphaFoldDB" id="A0A3T0KLF3"/>
<name>A0A3T0KLF3_9BACI</name>
<keyword evidence="1" id="KW-0472">Membrane</keyword>
<dbReference type="Proteomes" id="UP000283095">
    <property type="component" value="Chromosome"/>
</dbReference>
<dbReference type="KEGG" id="pasa:BAOM_0487"/>
<protein>
    <submittedName>
        <fullName evidence="2">Uncharacterized protein</fullName>
    </submittedName>
</protein>
<reference evidence="2 3" key="1">
    <citation type="submission" date="2018-01" db="EMBL/GenBank/DDBJ databases">
        <title>Bacillus asahii Genome sequencing and assembly.</title>
        <authorList>
            <person name="Jiang H."/>
            <person name="Feng Y."/>
            <person name="Zhao F."/>
            <person name="Lin X."/>
        </authorList>
    </citation>
    <scope>NUCLEOTIDE SEQUENCE [LARGE SCALE GENOMIC DNA]</scope>
    <source>
        <strain evidence="2 3">OM18</strain>
    </source>
</reference>
<sequence>MTIGAVFYLVLRIRVIAMFHLLSFMLVPFFTGKGGLY</sequence>
<evidence type="ECO:0000313" key="2">
    <source>
        <dbReference type="EMBL" id="AZV41143.1"/>
    </source>
</evidence>
<organism evidence="2 3">
    <name type="scientific">Peribacillus asahii</name>
    <dbReference type="NCBI Taxonomy" id="228899"/>
    <lineage>
        <taxon>Bacteria</taxon>
        <taxon>Bacillati</taxon>
        <taxon>Bacillota</taxon>
        <taxon>Bacilli</taxon>
        <taxon>Bacillales</taxon>
        <taxon>Bacillaceae</taxon>
        <taxon>Peribacillus</taxon>
    </lineage>
</organism>
<evidence type="ECO:0000256" key="1">
    <source>
        <dbReference type="SAM" id="Phobius"/>
    </source>
</evidence>
<feature type="transmembrane region" description="Helical" evidence="1">
    <location>
        <begin position="6"/>
        <end position="30"/>
    </location>
</feature>
<dbReference type="EMBL" id="CP026095">
    <property type="protein sequence ID" value="AZV41143.1"/>
    <property type="molecule type" value="Genomic_DNA"/>
</dbReference>
<gene>
    <name evidence="2" type="ORF">BAOM_0487</name>
</gene>
<keyword evidence="1" id="KW-0812">Transmembrane</keyword>
<proteinExistence type="predicted"/>
<accession>A0A3T0KLF3</accession>